<evidence type="ECO:0000256" key="5">
    <source>
        <dbReference type="ARBA" id="ARBA00012550"/>
    </source>
</evidence>
<evidence type="ECO:0000256" key="8">
    <source>
        <dbReference type="ARBA" id="ARBA00022605"/>
    </source>
</evidence>
<dbReference type="InterPro" id="IPR023016">
    <property type="entry name" value="HisA/PriA"/>
</dbReference>
<evidence type="ECO:0000256" key="10">
    <source>
        <dbReference type="ARBA" id="ARBA00023235"/>
    </source>
</evidence>
<dbReference type="RefSeq" id="WP_003866544.1">
    <property type="nucleotide sequence ID" value="NZ_FNBS01000002.1"/>
</dbReference>
<dbReference type="InterPro" id="IPR011060">
    <property type="entry name" value="RibuloseP-bd_barrel"/>
</dbReference>
<dbReference type="CDD" id="cd04732">
    <property type="entry name" value="HisA"/>
    <property type="match status" value="1"/>
</dbReference>
<sequence>MVLIPAIDIMEEKCVRLTKGDFNTKEVYYENPVDVAKMWEELGAKRIHVVDLDGAKQGHLVNGNVIEQITKNCKAEIEVGGGIRNRETIDYLFSVGVKYVILGSAAIYDKDLLLYSLSNYGERTIVGIDSKNGEVAVSGWLEKTKIKDMELAKKMKEIGVKTIIFTDISKDGTLNGPNFKALENILKTGVQVIASGGISSIEDLKKLKEMGAYGAIIGKALYIGKINFKSALEVI</sequence>
<feature type="active site" description="Proton acceptor" evidence="12">
    <location>
        <position position="8"/>
    </location>
</feature>
<evidence type="ECO:0000256" key="14">
    <source>
        <dbReference type="RuleBase" id="RU003658"/>
    </source>
</evidence>
<comment type="pathway">
    <text evidence="3 12 14">Amino-acid biosynthesis; L-histidine biosynthesis; L-histidine from 5-phospho-alpha-D-ribose 1-diphosphate: step 4/9.</text>
</comment>
<dbReference type="InterPro" id="IPR006062">
    <property type="entry name" value="His_biosynth"/>
</dbReference>
<gene>
    <name evidence="12" type="primary">hisA</name>
    <name evidence="15" type="ORF">SAMN04244560_00163</name>
</gene>
<dbReference type="InterPro" id="IPR044524">
    <property type="entry name" value="Isoase_HisA-like"/>
</dbReference>
<dbReference type="EC" id="5.3.1.16" evidence="5 12"/>
<dbReference type="Pfam" id="PF00977">
    <property type="entry name" value="His_biosynth"/>
    <property type="match status" value="1"/>
</dbReference>
<evidence type="ECO:0000313" key="16">
    <source>
        <dbReference type="Proteomes" id="UP000183404"/>
    </source>
</evidence>
<evidence type="ECO:0000256" key="6">
    <source>
        <dbReference type="ARBA" id="ARBA00018464"/>
    </source>
</evidence>
<dbReference type="SUPFAM" id="SSF51366">
    <property type="entry name" value="Ribulose-phoshate binding barrel"/>
    <property type="match status" value="1"/>
</dbReference>
<evidence type="ECO:0000256" key="4">
    <source>
        <dbReference type="ARBA" id="ARBA00009667"/>
    </source>
</evidence>
<evidence type="ECO:0000256" key="1">
    <source>
        <dbReference type="ARBA" id="ARBA00000901"/>
    </source>
</evidence>
<dbReference type="Proteomes" id="UP000183404">
    <property type="component" value="Unassembled WGS sequence"/>
</dbReference>
<dbReference type="PANTHER" id="PTHR43090">
    <property type="entry name" value="1-(5-PHOSPHORIBOSYL)-5-[(5-PHOSPHORIBOSYLAMINO)METHYLIDENEAMINO] IMIDAZOLE-4-CARBOXAMIDE ISOMERASE"/>
    <property type="match status" value="1"/>
</dbReference>
<comment type="catalytic activity">
    <reaction evidence="1 12 14">
        <text>1-(5-phospho-beta-D-ribosyl)-5-[(5-phospho-beta-D-ribosylamino)methylideneamino]imidazole-4-carboxamide = 5-[(5-phospho-1-deoxy-D-ribulos-1-ylimino)methylamino]-1-(5-phospho-beta-D-ribosyl)imidazole-4-carboxamide</text>
        <dbReference type="Rhea" id="RHEA:15469"/>
        <dbReference type="ChEBI" id="CHEBI:58435"/>
        <dbReference type="ChEBI" id="CHEBI:58525"/>
        <dbReference type="EC" id="5.3.1.16"/>
    </reaction>
</comment>
<dbReference type="InterPro" id="IPR006063">
    <property type="entry name" value="HisA_bact_arch"/>
</dbReference>
<proteinExistence type="inferred from homology"/>
<accession>A0A1G7HV01</accession>
<dbReference type="FunFam" id="3.20.20.70:FF:000009">
    <property type="entry name" value="1-(5-phosphoribosyl)-5-[(5-phosphoribosylamino)methylideneamino] imidazole-4-carboxamide isomerase"/>
    <property type="match status" value="1"/>
</dbReference>
<feature type="active site" description="Proton donor" evidence="12">
    <location>
        <position position="129"/>
    </location>
</feature>
<dbReference type="Gene3D" id="3.20.20.70">
    <property type="entry name" value="Aldolase class I"/>
    <property type="match status" value="1"/>
</dbReference>
<keyword evidence="8 12" id="KW-0028">Amino-acid biosynthesis</keyword>
<dbReference type="GO" id="GO:0003949">
    <property type="term" value="F:1-(5-phosphoribosyl)-5-[(5-phosphoribosylamino)methylideneamino]imidazole-4-carboxamide isomerase activity"/>
    <property type="evidence" value="ECO:0007669"/>
    <property type="project" value="UniProtKB-UniRule"/>
</dbReference>
<dbReference type="GO" id="GO:0000105">
    <property type="term" value="P:L-histidine biosynthetic process"/>
    <property type="evidence" value="ECO:0007669"/>
    <property type="project" value="UniProtKB-UniRule"/>
</dbReference>
<keyword evidence="10 12" id="KW-0413">Isomerase</keyword>
<organism evidence="15 16">
    <name type="scientific">Thermoanaerobacter thermohydrosulfuricus</name>
    <name type="common">Clostridium thermohydrosulfuricum</name>
    <dbReference type="NCBI Taxonomy" id="1516"/>
    <lineage>
        <taxon>Bacteria</taxon>
        <taxon>Bacillati</taxon>
        <taxon>Bacillota</taxon>
        <taxon>Clostridia</taxon>
        <taxon>Thermoanaerobacterales</taxon>
        <taxon>Thermoanaerobacteraceae</taxon>
        <taxon>Thermoanaerobacter</taxon>
    </lineage>
</organism>
<dbReference type="EMBL" id="FNBS01000002">
    <property type="protein sequence ID" value="SDF04290.1"/>
    <property type="molecule type" value="Genomic_DNA"/>
</dbReference>
<dbReference type="AlphaFoldDB" id="A0A1G7HV01"/>
<name>A0A1G7HV01_THETY</name>
<evidence type="ECO:0000256" key="2">
    <source>
        <dbReference type="ARBA" id="ARBA00004496"/>
    </source>
</evidence>
<evidence type="ECO:0000256" key="12">
    <source>
        <dbReference type="HAMAP-Rule" id="MF_01014"/>
    </source>
</evidence>
<dbReference type="PANTHER" id="PTHR43090:SF2">
    <property type="entry name" value="1-(5-PHOSPHORIBOSYL)-5-[(5-PHOSPHORIBOSYLAMINO)METHYLIDENEAMINO] IMIDAZOLE-4-CARBOXAMIDE ISOMERASE"/>
    <property type="match status" value="1"/>
</dbReference>
<evidence type="ECO:0000313" key="15">
    <source>
        <dbReference type="EMBL" id="SDF04290.1"/>
    </source>
</evidence>
<dbReference type="InterPro" id="IPR013785">
    <property type="entry name" value="Aldolase_TIM"/>
</dbReference>
<reference evidence="15 16" key="1">
    <citation type="submission" date="2016-10" db="EMBL/GenBank/DDBJ databases">
        <authorList>
            <person name="de Groot N.N."/>
        </authorList>
    </citation>
    <scope>NUCLEOTIDE SEQUENCE [LARGE SCALE GENOMIC DNA]</scope>
    <source>
        <strain evidence="15 16">DSM 569</strain>
    </source>
</reference>
<dbReference type="NCBIfam" id="TIGR00007">
    <property type="entry name" value="1-(5-phosphoribosyl)-5-[(5-phosphoribosylamino)methylideneamino]imidazole-4-carboxamide isomerase"/>
    <property type="match status" value="1"/>
</dbReference>
<comment type="similarity">
    <text evidence="4 12 13">Belongs to the HisA/HisF family.</text>
</comment>
<protein>
    <recommendedName>
        <fullName evidence="6 12">1-(5-phosphoribosyl)-5-[(5-phosphoribosylamino)methylideneamino] imidazole-4-carboxamide isomerase</fullName>
        <ecNumber evidence="5 12">5.3.1.16</ecNumber>
    </recommendedName>
    <alternativeName>
        <fullName evidence="11 12">Phosphoribosylformimino-5-aminoimidazole carboxamide ribotide isomerase</fullName>
    </alternativeName>
</protein>
<evidence type="ECO:0000256" key="3">
    <source>
        <dbReference type="ARBA" id="ARBA00005133"/>
    </source>
</evidence>
<evidence type="ECO:0000256" key="7">
    <source>
        <dbReference type="ARBA" id="ARBA00022490"/>
    </source>
</evidence>
<evidence type="ECO:0000256" key="13">
    <source>
        <dbReference type="RuleBase" id="RU003657"/>
    </source>
</evidence>
<comment type="subcellular location">
    <subcellularLocation>
        <location evidence="2 12 14">Cytoplasm</location>
    </subcellularLocation>
</comment>
<evidence type="ECO:0000256" key="11">
    <source>
        <dbReference type="ARBA" id="ARBA00030547"/>
    </source>
</evidence>
<keyword evidence="7 12" id="KW-0963">Cytoplasm</keyword>
<dbReference type="GO" id="GO:0005737">
    <property type="term" value="C:cytoplasm"/>
    <property type="evidence" value="ECO:0007669"/>
    <property type="project" value="UniProtKB-SubCell"/>
</dbReference>
<dbReference type="GO" id="GO:0000162">
    <property type="term" value="P:L-tryptophan biosynthetic process"/>
    <property type="evidence" value="ECO:0007669"/>
    <property type="project" value="TreeGrafter"/>
</dbReference>
<dbReference type="UniPathway" id="UPA00031">
    <property type="reaction ID" value="UER00009"/>
</dbReference>
<dbReference type="HAMAP" id="MF_01014">
    <property type="entry name" value="HisA"/>
    <property type="match status" value="1"/>
</dbReference>
<evidence type="ECO:0000256" key="9">
    <source>
        <dbReference type="ARBA" id="ARBA00023102"/>
    </source>
</evidence>
<keyword evidence="9 12" id="KW-0368">Histidine biosynthesis</keyword>